<evidence type="ECO:0000256" key="1">
    <source>
        <dbReference type="SAM" id="Phobius"/>
    </source>
</evidence>
<dbReference type="PANTHER" id="PTHR24224:SF37">
    <property type="entry name" value="G-PROTEIN COUPLED RECEPTORS FAMILY 1 PROFILE DOMAIN-CONTAINING PROTEIN"/>
    <property type="match status" value="1"/>
</dbReference>
<dbReference type="WBParaSite" id="HPBE_0000155501-mRNA-1">
    <property type="protein sequence ID" value="HPBE_0000155501-mRNA-1"/>
    <property type="gene ID" value="HPBE_0000155501"/>
</dbReference>
<organism evidence="3 4">
    <name type="scientific">Heligmosomoides polygyrus</name>
    <name type="common">Parasitic roundworm</name>
    <dbReference type="NCBI Taxonomy" id="6339"/>
    <lineage>
        <taxon>Eukaryota</taxon>
        <taxon>Metazoa</taxon>
        <taxon>Ecdysozoa</taxon>
        <taxon>Nematoda</taxon>
        <taxon>Chromadorea</taxon>
        <taxon>Rhabditida</taxon>
        <taxon>Rhabditina</taxon>
        <taxon>Rhabditomorpha</taxon>
        <taxon>Strongyloidea</taxon>
        <taxon>Heligmosomidae</taxon>
        <taxon>Heligmosomoides</taxon>
    </lineage>
</organism>
<reference evidence="2 3" key="1">
    <citation type="submission" date="2018-11" db="EMBL/GenBank/DDBJ databases">
        <authorList>
            <consortium name="Pathogen Informatics"/>
        </authorList>
    </citation>
    <scope>NUCLEOTIDE SEQUENCE [LARGE SCALE GENOMIC DNA]</scope>
</reference>
<evidence type="ECO:0000313" key="4">
    <source>
        <dbReference type="WBParaSite" id="HPBE_0000155501-mRNA-1"/>
    </source>
</evidence>
<dbReference type="PANTHER" id="PTHR24224">
    <property type="entry name" value="CARDIOACCELERATORY PEPTIDE RECEPTOR-RELATED"/>
    <property type="match status" value="1"/>
</dbReference>
<accession>A0A183F5W3</accession>
<name>A0A183F5W3_HELPZ</name>
<keyword evidence="1" id="KW-0812">Transmembrane</keyword>
<dbReference type="OrthoDB" id="5834857at2759"/>
<reference evidence="4" key="2">
    <citation type="submission" date="2019-09" db="UniProtKB">
        <authorList>
            <consortium name="WormBaseParasite"/>
        </authorList>
    </citation>
    <scope>IDENTIFICATION</scope>
</reference>
<dbReference type="InterPro" id="IPR052665">
    <property type="entry name" value="Neuropeptide-GPCR"/>
</dbReference>
<dbReference type="GO" id="GO:0016020">
    <property type="term" value="C:membrane"/>
    <property type="evidence" value="ECO:0007669"/>
    <property type="project" value="TreeGrafter"/>
</dbReference>
<feature type="transmembrane region" description="Helical" evidence="1">
    <location>
        <begin position="57"/>
        <end position="86"/>
    </location>
</feature>
<protein>
    <submittedName>
        <fullName evidence="4">G_PROTEIN_RECEP_F1_2 domain-containing protein</fullName>
    </submittedName>
</protein>
<dbReference type="Proteomes" id="UP000050761">
    <property type="component" value="Unassembled WGS sequence"/>
</dbReference>
<dbReference type="EMBL" id="UZAH01001751">
    <property type="protein sequence ID" value="VDO19938.1"/>
    <property type="molecule type" value="Genomic_DNA"/>
</dbReference>
<keyword evidence="1" id="KW-0472">Membrane</keyword>
<accession>A0A3P7WQI5</accession>
<dbReference type="AlphaFoldDB" id="A0A183F5W3"/>
<sequence length="117" mass="12890">MSLNDTDEVQFYEPSDLIVSVVFSCYIFYSAAILIGIPCNVFVLYRMCRLSRKCADVYSNGVGLCLFVMAIADIGSLCSILVHYVLSIYTGTESIADYIGVEALDVICKVAFLNTDI</sequence>
<evidence type="ECO:0000313" key="3">
    <source>
        <dbReference type="Proteomes" id="UP000050761"/>
    </source>
</evidence>
<gene>
    <name evidence="2" type="ORF">HPBE_LOCUS1556</name>
</gene>
<keyword evidence="1" id="KW-1133">Transmembrane helix</keyword>
<keyword evidence="3" id="KW-1185">Reference proteome</keyword>
<feature type="transmembrane region" description="Helical" evidence="1">
    <location>
        <begin position="17"/>
        <end position="45"/>
    </location>
</feature>
<proteinExistence type="predicted"/>
<evidence type="ECO:0000313" key="2">
    <source>
        <dbReference type="EMBL" id="VDO19938.1"/>
    </source>
</evidence>